<dbReference type="AlphaFoldDB" id="A0A4V6A276"/>
<evidence type="ECO:0000313" key="3">
    <source>
        <dbReference type="Proteomes" id="UP000298663"/>
    </source>
</evidence>
<feature type="region of interest" description="Disordered" evidence="1">
    <location>
        <begin position="137"/>
        <end position="171"/>
    </location>
</feature>
<sequence>MGIRGIIAIEQLEMMNTVNVGKRRSFVRLLVFPRIPLALFSKNFLARQSLPDLRPPNTVALWISPSPRLPATFAILSISGNSQGRVTRANFATRALFFDTVARSDQISPVALFSADNAALAPDGYYCKRAYKGPQLASERQTGPITAPKRGSHTISQGEEVPRKSGGRNTCRRSRGVDLRVVLLHRRL</sequence>
<evidence type="ECO:0000313" key="2">
    <source>
        <dbReference type="EMBL" id="TKR77975.1"/>
    </source>
</evidence>
<accession>A0A4V6A276</accession>
<name>A0A4V6A276_STECR</name>
<protein>
    <submittedName>
        <fullName evidence="2">Uncharacterized protein</fullName>
    </submittedName>
</protein>
<keyword evidence="3" id="KW-1185">Reference proteome</keyword>
<dbReference type="Proteomes" id="UP000298663">
    <property type="component" value="Unassembled WGS sequence"/>
</dbReference>
<comment type="caution">
    <text evidence="2">The sequence shown here is derived from an EMBL/GenBank/DDBJ whole genome shotgun (WGS) entry which is preliminary data.</text>
</comment>
<reference evidence="2 3" key="1">
    <citation type="journal article" date="2015" name="Genome Biol.">
        <title>Comparative genomics of Steinernema reveals deeply conserved gene regulatory networks.</title>
        <authorList>
            <person name="Dillman A.R."/>
            <person name="Macchietto M."/>
            <person name="Porter C.F."/>
            <person name="Rogers A."/>
            <person name="Williams B."/>
            <person name="Antoshechkin I."/>
            <person name="Lee M.M."/>
            <person name="Goodwin Z."/>
            <person name="Lu X."/>
            <person name="Lewis E.E."/>
            <person name="Goodrich-Blair H."/>
            <person name="Stock S.P."/>
            <person name="Adams B.J."/>
            <person name="Sternberg P.W."/>
            <person name="Mortazavi A."/>
        </authorList>
    </citation>
    <scope>NUCLEOTIDE SEQUENCE [LARGE SCALE GENOMIC DNA]</scope>
    <source>
        <strain evidence="2 3">ALL</strain>
    </source>
</reference>
<organism evidence="2 3">
    <name type="scientific">Steinernema carpocapsae</name>
    <name type="common">Entomopathogenic nematode</name>
    <dbReference type="NCBI Taxonomy" id="34508"/>
    <lineage>
        <taxon>Eukaryota</taxon>
        <taxon>Metazoa</taxon>
        <taxon>Ecdysozoa</taxon>
        <taxon>Nematoda</taxon>
        <taxon>Chromadorea</taxon>
        <taxon>Rhabditida</taxon>
        <taxon>Tylenchina</taxon>
        <taxon>Panagrolaimomorpha</taxon>
        <taxon>Strongyloidoidea</taxon>
        <taxon>Steinernematidae</taxon>
        <taxon>Steinernema</taxon>
    </lineage>
</organism>
<dbReference type="EMBL" id="AZBU02000005">
    <property type="protein sequence ID" value="TKR77975.1"/>
    <property type="molecule type" value="Genomic_DNA"/>
</dbReference>
<reference evidence="2 3" key="2">
    <citation type="journal article" date="2019" name="G3 (Bethesda)">
        <title>Hybrid Assembly of the Genome of the Entomopathogenic Nematode Steinernema carpocapsae Identifies the X-Chromosome.</title>
        <authorList>
            <person name="Serra L."/>
            <person name="Macchietto M."/>
            <person name="Macias-Munoz A."/>
            <person name="McGill C.J."/>
            <person name="Rodriguez I.M."/>
            <person name="Rodriguez B."/>
            <person name="Murad R."/>
            <person name="Mortazavi A."/>
        </authorList>
    </citation>
    <scope>NUCLEOTIDE SEQUENCE [LARGE SCALE GENOMIC DNA]</scope>
    <source>
        <strain evidence="2 3">ALL</strain>
    </source>
</reference>
<proteinExistence type="predicted"/>
<evidence type="ECO:0000256" key="1">
    <source>
        <dbReference type="SAM" id="MobiDB-lite"/>
    </source>
</evidence>
<gene>
    <name evidence="2" type="ORF">L596_018857</name>
</gene>